<evidence type="ECO:0000313" key="3">
    <source>
        <dbReference type="Proteomes" id="UP000198531"/>
    </source>
</evidence>
<feature type="domain" description="Methyltransferase" evidence="1">
    <location>
        <begin position="40"/>
        <end position="112"/>
    </location>
</feature>
<keyword evidence="2" id="KW-0808">Transferase</keyword>
<dbReference type="SUPFAM" id="SSF53335">
    <property type="entry name" value="S-adenosyl-L-methionine-dependent methyltransferases"/>
    <property type="match status" value="1"/>
</dbReference>
<dbReference type="Proteomes" id="UP000198531">
    <property type="component" value="Unassembled WGS sequence"/>
</dbReference>
<gene>
    <name evidence="2" type="ORF">SAMN04487947_0924</name>
</gene>
<accession>A0A1I6GCI3</accession>
<keyword evidence="3" id="KW-1185">Reference proteome</keyword>
<sequence>MSLRYFEIAEADHRIQNPLSEEKLRLLGDVCGVSADTTLLDLACGKGELLSRWAARHGAAGTGVDVSDVFLAAARERAADLGVADRVAFVREDAAEYPVADHDADVVSCLGATWIGGGLRGTLRLLAPATRDESSFVLVGEPYWTEEPPAEAVSALADGDRDRYGTLPEVLDRVAAEGFDLVEMVLADGDDWDRYEARHWKTVDEWLRANPDHPDAADLRARRDESRREYLTYGRRYFGWGVFVLRRAPV</sequence>
<reference evidence="3" key="1">
    <citation type="submission" date="2016-10" db="EMBL/GenBank/DDBJ databases">
        <authorList>
            <person name="Varghese N."/>
            <person name="Submissions S."/>
        </authorList>
    </citation>
    <scope>NUCLEOTIDE SEQUENCE [LARGE SCALE GENOMIC DNA]</scope>
    <source>
        <strain evidence="3">CGMCC 1.7736</strain>
    </source>
</reference>
<dbReference type="InterPro" id="IPR041698">
    <property type="entry name" value="Methyltransf_25"/>
</dbReference>
<dbReference type="EMBL" id="FOYT01000001">
    <property type="protein sequence ID" value="SFR39924.1"/>
    <property type="molecule type" value="Genomic_DNA"/>
</dbReference>
<proteinExistence type="predicted"/>
<dbReference type="Pfam" id="PF13649">
    <property type="entry name" value="Methyltransf_25"/>
    <property type="match status" value="1"/>
</dbReference>
<dbReference type="RefSeq" id="WP_089805012.1">
    <property type="nucleotide sequence ID" value="NZ_FOYT01000001.1"/>
</dbReference>
<evidence type="ECO:0000313" key="2">
    <source>
        <dbReference type="EMBL" id="SFR39924.1"/>
    </source>
</evidence>
<dbReference type="Gene3D" id="3.40.50.150">
    <property type="entry name" value="Vaccinia Virus protein VP39"/>
    <property type="match status" value="1"/>
</dbReference>
<dbReference type="STRING" id="553469.SAMN04487947_0924"/>
<dbReference type="InterPro" id="IPR029063">
    <property type="entry name" value="SAM-dependent_MTases_sf"/>
</dbReference>
<name>A0A1I6GCI3_9EURY</name>
<evidence type="ECO:0000259" key="1">
    <source>
        <dbReference type="Pfam" id="PF13649"/>
    </source>
</evidence>
<dbReference type="GO" id="GO:0008168">
    <property type="term" value="F:methyltransferase activity"/>
    <property type="evidence" value="ECO:0007669"/>
    <property type="project" value="UniProtKB-KW"/>
</dbReference>
<dbReference type="AlphaFoldDB" id="A0A1I6GCI3"/>
<keyword evidence="2" id="KW-0489">Methyltransferase</keyword>
<dbReference type="CDD" id="cd02440">
    <property type="entry name" value="AdoMet_MTases"/>
    <property type="match status" value="1"/>
</dbReference>
<dbReference type="GO" id="GO:0032259">
    <property type="term" value="P:methylation"/>
    <property type="evidence" value="ECO:0007669"/>
    <property type="project" value="UniProtKB-KW"/>
</dbReference>
<dbReference type="OrthoDB" id="106458at2157"/>
<organism evidence="2 3">
    <name type="scientific">Halogeometricum rufum</name>
    <dbReference type="NCBI Taxonomy" id="553469"/>
    <lineage>
        <taxon>Archaea</taxon>
        <taxon>Methanobacteriati</taxon>
        <taxon>Methanobacteriota</taxon>
        <taxon>Stenosarchaea group</taxon>
        <taxon>Halobacteria</taxon>
        <taxon>Halobacteriales</taxon>
        <taxon>Haloferacaceae</taxon>
        <taxon>Halogeometricum</taxon>
    </lineage>
</organism>
<protein>
    <submittedName>
        <fullName evidence="2">Methyltransferase domain-containing protein</fullName>
    </submittedName>
</protein>